<organism evidence="2 3">
    <name type="scientific">Aureococcus anophagefferens</name>
    <name type="common">Harmful bloom alga</name>
    <dbReference type="NCBI Taxonomy" id="44056"/>
    <lineage>
        <taxon>Eukaryota</taxon>
        <taxon>Sar</taxon>
        <taxon>Stramenopiles</taxon>
        <taxon>Ochrophyta</taxon>
        <taxon>Pelagophyceae</taxon>
        <taxon>Pelagomonadales</taxon>
        <taxon>Pelagomonadaceae</taxon>
        <taxon>Aureococcus</taxon>
    </lineage>
</organism>
<feature type="compositionally biased region" description="Basic residues" evidence="1">
    <location>
        <begin position="97"/>
        <end position="106"/>
    </location>
</feature>
<reference evidence="2 3" key="1">
    <citation type="submission" date="2024-03" db="EMBL/GenBank/DDBJ databases">
        <title>Aureococcus anophagefferens CCMP1851 and Kratosvirus quantuckense: Draft genome of a second virus-susceptible host strain in the model system.</title>
        <authorList>
            <person name="Chase E."/>
            <person name="Truchon A.R."/>
            <person name="Schepens W."/>
            <person name="Wilhelm S.W."/>
        </authorList>
    </citation>
    <scope>NUCLEOTIDE SEQUENCE [LARGE SCALE GENOMIC DNA]</scope>
    <source>
        <strain evidence="2 3">CCMP1851</strain>
    </source>
</reference>
<evidence type="ECO:0000313" key="2">
    <source>
        <dbReference type="EMBL" id="KAK7239563.1"/>
    </source>
</evidence>
<dbReference type="EMBL" id="JBBJCI010000223">
    <property type="protein sequence ID" value="KAK7239563.1"/>
    <property type="molecule type" value="Genomic_DNA"/>
</dbReference>
<accession>A0ABR1FVH5</accession>
<protein>
    <submittedName>
        <fullName evidence="2">Uncharacterized protein</fullName>
    </submittedName>
</protein>
<proteinExistence type="predicted"/>
<name>A0ABR1FVH5_AURAN</name>
<dbReference type="Proteomes" id="UP001363151">
    <property type="component" value="Unassembled WGS sequence"/>
</dbReference>
<evidence type="ECO:0000313" key="3">
    <source>
        <dbReference type="Proteomes" id="UP001363151"/>
    </source>
</evidence>
<feature type="region of interest" description="Disordered" evidence="1">
    <location>
        <begin position="79"/>
        <end position="106"/>
    </location>
</feature>
<evidence type="ECO:0000256" key="1">
    <source>
        <dbReference type="SAM" id="MobiDB-lite"/>
    </source>
</evidence>
<keyword evidence="3" id="KW-1185">Reference proteome</keyword>
<comment type="caution">
    <text evidence="2">The sequence shown here is derived from an EMBL/GenBank/DDBJ whole genome shotgun (WGS) entry which is preliminary data.</text>
</comment>
<gene>
    <name evidence="2" type="ORF">SO694_00028053</name>
</gene>
<sequence>MVVLATRLGVPLGDVLSIATSGVREWAEKTGFEARVAADYALWRNASARVRRDVRPLERELAEYRRLVARRRPIPALGGPANFEEDRASGGTTLRPAVHRRRTRARRRIKSDCRLRPGIRFGRRAERLAAFKDSFN</sequence>